<evidence type="ECO:0000256" key="3">
    <source>
        <dbReference type="ARBA" id="ARBA00022801"/>
    </source>
</evidence>
<name>A0ABT7RAA1_9BACI</name>
<evidence type="ECO:0000256" key="1">
    <source>
        <dbReference type="ARBA" id="ARBA00022612"/>
    </source>
</evidence>
<evidence type="ECO:0000259" key="4">
    <source>
        <dbReference type="Pfam" id="PF04586"/>
    </source>
</evidence>
<dbReference type="GO" id="GO:0008233">
    <property type="term" value="F:peptidase activity"/>
    <property type="evidence" value="ECO:0007669"/>
    <property type="project" value="UniProtKB-KW"/>
</dbReference>
<keyword evidence="1" id="KW-1188">Viral release from host cell</keyword>
<protein>
    <submittedName>
        <fullName evidence="5">HK97 family phage prohead protease</fullName>
    </submittedName>
</protein>
<comment type="caution">
    <text evidence="5">The sequence shown here is derived from an EMBL/GenBank/DDBJ whole genome shotgun (WGS) entry which is preliminary data.</text>
</comment>
<dbReference type="Pfam" id="PF04586">
    <property type="entry name" value="Peptidase_S78"/>
    <property type="match status" value="1"/>
</dbReference>
<dbReference type="RefSeq" id="WP_289359929.1">
    <property type="nucleotide sequence ID" value="NZ_JAUCFG010000002.1"/>
</dbReference>
<dbReference type="Proteomes" id="UP001224139">
    <property type="component" value="Unassembled WGS sequence"/>
</dbReference>
<dbReference type="EMBL" id="JAUCFG010000002">
    <property type="protein sequence ID" value="MDM5439854.1"/>
    <property type="molecule type" value="Genomic_DNA"/>
</dbReference>
<dbReference type="NCBIfam" id="TIGR01543">
    <property type="entry name" value="proheadase_HK97"/>
    <property type="match status" value="1"/>
</dbReference>
<dbReference type="GO" id="GO:0006508">
    <property type="term" value="P:proteolysis"/>
    <property type="evidence" value="ECO:0007669"/>
    <property type="project" value="UniProtKB-KW"/>
</dbReference>
<accession>A0ABT7RAA1</accession>
<dbReference type="InterPro" id="IPR054613">
    <property type="entry name" value="Peptidase_S78_dom"/>
</dbReference>
<evidence type="ECO:0000313" key="6">
    <source>
        <dbReference type="Proteomes" id="UP001224139"/>
    </source>
</evidence>
<evidence type="ECO:0000313" key="5">
    <source>
        <dbReference type="EMBL" id="MDM5439854.1"/>
    </source>
</evidence>
<reference evidence="5 6" key="1">
    <citation type="submission" date="2023-06" db="EMBL/GenBank/DDBJ databases">
        <title>Comparative genomics of Bacillaceae isolates and their secondary metabolite potential.</title>
        <authorList>
            <person name="Song L."/>
            <person name="Nielsen L.J."/>
            <person name="Mohite O."/>
            <person name="Xu X."/>
            <person name="Weber T."/>
            <person name="Kovacs A.T."/>
        </authorList>
    </citation>
    <scope>NUCLEOTIDE SEQUENCE [LARGE SCALE GENOMIC DNA]</scope>
    <source>
        <strain evidence="5 6">DX2.1</strain>
    </source>
</reference>
<organism evidence="5 6">
    <name type="scientific">Bacillus hominis</name>
    <dbReference type="NCBI Taxonomy" id="2817478"/>
    <lineage>
        <taxon>Bacteria</taxon>
        <taxon>Bacillati</taxon>
        <taxon>Bacillota</taxon>
        <taxon>Bacilli</taxon>
        <taxon>Bacillales</taxon>
        <taxon>Bacillaceae</taxon>
        <taxon>Bacillus</taxon>
        <taxon>Bacillus cereus group</taxon>
    </lineage>
</organism>
<gene>
    <name evidence="5" type="ORF">QUG02_17475</name>
</gene>
<keyword evidence="3" id="KW-0378">Hydrolase</keyword>
<feature type="domain" description="Prohead serine protease" evidence="4">
    <location>
        <begin position="13"/>
        <end position="173"/>
    </location>
</feature>
<sequence>MDKTETREIVTQKIEIREDDNGNRTLTGYAVKWEKKSLVMGYYRKFREQFKNGAFTESLQNDDQRFLWSHDTSKVLGRTKNNTLRLSEDAVGLRFELDLPNTTLGNDTYESIKRGDVDGVSFGFSMITQDIEEPDDDLMLRTVTKAKLLEVSAVAFPAYPDSEVSARGYDPYKRFVENREQDELRKRLILKTYL</sequence>
<keyword evidence="6" id="KW-1185">Reference proteome</keyword>
<keyword evidence="2 5" id="KW-0645">Protease</keyword>
<proteinExistence type="predicted"/>
<dbReference type="InterPro" id="IPR006433">
    <property type="entry name" value="Prohead_protease"/>
</dbReference>
<evidence type="ECO:0000256" key="2">
    <source>
        <dbReference type="ARBA" id="ARBA00022670"/>
    </source>
</evidence>